<evidence type="ECO:0000256" key="2">
    <source>
        <dbReference type="SAM" id="Phobius"/>
    </source>
</evidence>
<comment type="similarity">
    <text evidence="1">Belongs to the peptidase A24 family.</text>
</comment>
<dbReference type="STRING" id="1852522.SAMN06295960_2026"/>
<dbReference type="Pfam" id="PF01478">
    <property type="entry name" value="Peptidase_A24"/>
    <property type="match status" value="1"/>
</dbReference>
<feature type="transmembrane region" description="Helical" evidence="2">
    <location>
        <begin position="118"/>
        <end position="136"/>
    </location>
</feature>
<feature type="transmembrane region" description="Helical" evidence="2">
    <location>
        <begin position="148"/>
        <end position="164"/>
    </location>
</feature>
<keyword evidence="5" id="KW-1185">Reference proteome</keyword>
<organism evidence="4 5">
    <name type="scientific">Paenibacillus aquistagni</name>
    <dbReference type="NCBI Taxonomy" id="1852522"/>
    <lineage>
        <taxon>Bacteria</taxon>
        <taxon>Bacillati</taxon>
        <taxon>Bacillota</taxon>
        <taxon>Bacilli</taxon>
        <taxon>Bacillales</taxon>
        <taxon>Paenibacillaceae</taxon>
        <taxon>Paenibacillus</taxon>
    </lineage>
</organism>
<dbReference type="EMBL" id="FXAZ01000002">
    <property type="protein sequence ID" value="SMG35344.1"/>
    <property type="molecule type" value="Genomic_DNA"/>
</dbReference>
<dbReference type="OrthoDB" id="5508079at2"/>
<evidence type="ECO:0000256" key="1">
    <source>
        <dbReference type="ARBA" id="ARBA00005801"/>
    </source>
</evidence>
<dbReference type="Gene3D" id="1.20.120.1220">
    <property type="match status" value="1"/>
</dbReference>
<keyword evidence="2" id="KW-0812">Transmembrane</keyword>
<keyword evidence="2" id="KW-1133">Transmembrane helix</keyword>
<dbReference type="AlphaFoldDB" id="A0A1X7K3N9"/>
<dbReference type="GO" id="GO:0004190">
    <property type="term" value="F:aspartic-type endopeptidase activity"/>
    <property type="evidence" value="ECO:0007669"/>
    <property type="project" value="InterPro"/>
</dbReference>
<name>A0A1X7K3N9_9BACL</name>
<keyword evidence="2" id="KW-0472">Membrane</keyword>
<dbReference type="InterPro" id="IPR000045">
    <property type="entry name" value="Prepilin_IV_endopep_pep"/>
</dbReference>
<feature type="domain" description="Prepilin type IV endopeptidase peptidase" evidence="3">
    <location>
        <begin position="7"/>
        <end position="108"/>
    </location>
</feature>
<evidence type="ECO:0000313" key="5">
    <source>
        <dbReference type="Proteomes" id="UP000193834"/>
    </source>
</evidence>
<dbReference type="PANTHER" id="PTHR30487:SF0">
    <property type="entry name" value="PREPILIN LEADER PEPTIDASE_N-METHYLTRANSFERASE-RELATED"/>
    <property type="match status" value="1"/>
</dbReference>
<evidence type="ECO:0000313" key="4">
    <source>
        <dbReference type="EMBL" id="SMG35344.1"/>
    </source>
</evidence>
<evidence type="ECO:0000259" key="3">
    <source>
        <dbReference type="Pfam" id="PF01478"/>
    </source>
</evidence>
<dbReference type="PANTHER" id="PTHR30487">
    <property type="entry name" value="TYPE 4 PREPILIN-LIKE PROTEINS LEADER PEPTIDE-PROCESSING ENZYME"/>
    <property type="match status" value="1"/>
</dbReference>
<dbReference type="GO" id="GO:0006465">
    <property type="term" value="P:signal peptide processing"/>
    <property type="evidence" value="ECO:0007669"/>
    <property type="project" value="TreeGrafter"/>
</dbReference>
<reference evidence="4 5" key="1">
    <citation type="submission" date="2017-04" db="EMBL/GenBank/DDBJ databases">
        <authorList>
            <person name="Afonso C.L."/>
            <person name="Miller P.J."/>
            <person name="Scott M.A."/>
            <person name="Spackman E."/>
            <person name="Goraichik I."/>
            <person name="Dimitrov K.M."/>
            <person name="Suarez D.L."/>
            <person name="Swayne D.E."/>
        </authorList>
    </citation>
    <scope>NUCLEOTIDE SEQUENCE [LARGE SCALE GENOMIC DNA]</scope>
    <source>
        <strain evidence="4 5">11</strain>
    </source>
</reference>
<sequence length="165" mass="17726">MITDAAAMVLLGAASITDIKSRKIPNGLTVSSTGLGLLYYVVTQGISGLWFSGAGMLLGFLLLFLLYLFKVVGAGDVKLFAALGAWAGAALVWSIFVYSILIGGMIGLFLLLYHFRSYGTRFAQVILVTLGLRNLVVLKEHLKRPATFPFMIAVFPAALVAYFIG</sequence>
<feature type="transmembrane region" description="Helical" evidence="2">
    <location>
        <begin position="79"/>
        <end position="112"/>
    </location>
</feature>
<accession>A0A1X7K3N9</accession>
<dbReference type="Proteomes" id="UP000193834">
    <property type="component" value="Unassembled WGS sequence"/>
</dbReference>
<proteinExistence type="inferred from homology"/>
<gene>
    <name evidence="4" type="ORF">SAMN06295960_2026</name>
</gene>
<protein>
    <submittedName>
        <fullName evidence="4">Prepilin peptidase CpaA</fullName>
    </submittedName>
</protein>
<feature type="transmembrane region" description="Helical" evidence="2">
    <location>
        <begin position="37"/>
        <end position="67"/>
    </location>
</feature>
<dbReference type="RefSeq" id="WP_085494248.1">
    <property type="nucleotide sequence ID" value="NZ_FXAZ01000002.1"/>
</dbReference>
<dbReference type="InterPro" id="IPR050882">
    <property type="entry name" value="Prepilin_peptidase/N-MTase"/>
</dbReference>
<dbReference type="GO" id="GO:0005886">
    <property type="term" value="C:plasma membrane"/>
    <property type="evidence" value="ECO:0007669"/>
    <property type="project" value="TreeGrafter"/>
</dbReference>